<gene>
    <name evidence="1" type="ORF">L602_002500000210</name>
</gene>
<sequence>MPIQSRHVTPSEPRRNTQTALGVRASLALWSPDAIRQFAMEHLDPPSRRSLCWVSRKFYNCLHAITYRESVMRHIPLTGTVSALHQLLAEVGRCDPQQQMQLRIAIAKRLHAFPILMRRRAMETMLASVTAANDKARLLAAMAPAMRLSMMDAGLENCLDSMTWSRLQQWARAQVSKLQGDAALIAGGALLKNSLIGTVQEHAFDDLLEMARSSGTDPGKAAVLRGAIVAFHGTYSDRNKANVAVAAWKRLLQESLSLPVHYRPKLLRGLSANVPAFDVDQVLAQWQELLNMAEALHDTDKYGIYTGMVTLLQRVPQASAKAKFEELWQRCADLKVDSQHDLLERFARVCAHSKYLRGYAVDRIIEASVTRLRPGQRIRPIGILMDQFPECPRDPSLPIIFRIRHENLTVEEWSRLIGDSAASSEHERAFTALFQKTLTLPPSARHWALAGILRNVSQLHFAGGKSWLDKCVMPLIRDIPLPDRAIVLLQLAALGTDAYRPLYSGPRRGELLSPSAWAEVQRQIAELDAAQRADVVHSLCLKAHGVEHPVWPWALEQCQTLPQRLRAPILHALASAKQPQYSSDAGPLKRLLPLIAALPTLYRALPSHAATRMRKHLDFTDSVRTLFPTLRLEWSLPTEDRI</sequence>
<organism evidence="1 2">
    <name type="scientific">Cupriavidus gilardii J11</name>
    <dbReference type="NCBI Taxonomy" id="936133"/>
    <lineage>
        <taxon>Bacteria</taxon>
        <taxon>Pseudomonadati</taxon>
        <taxon>Pseudomonadota</taxon>
        <taxon>Betaproteobacteria</taxon>
        <taxon>Burkholderiales</taxon>
        <taxon>Burkholderiaceae</taxon>
        <taxon>Cupriavidus</taxon>
    </lineage>
</organism>
<dbReference type="Proteomes" id="UP000318141">
    <property type="component" value="Unassembled WGS sequence"/>
</dbReference>
<accession>A0A562BKH9</accession>
<keyword evidence="2" id="KW-1185">Reference proteome</keyword>
<dbReference type="EMBL" id="VLJN01000018">
    <property type="protein sequence ID" value="TWG85420.1"/>
    <property type="molecule type" value="Genomic_DNA"/>
</dbReference>
<protein>
    <submittedName>
        <fullName evidence="1">Uncharacterized protein</fullName>
    </submittedName>
</protein>
<evidence type="ECO:0000313" key="1">
    <source>
        <dbReference type="EMBL" id="TWG85420.1"/>
    </source>
</evidence>
<dbReference type="AlphaFoldDB" id="A0A562BKH9"/>
<comment type="caution">
    <text evidence="1">The sequence shown here is derived from an EMBL/GenBank/DDBJ whole genome shotgun (WGS) entry which is preliminary data.</text>
</comment>
<reference evidence="1 2" key="1">
    <citation type="submission" date="2019-07" db="EMBL/GenBank/DDBJ databases">
        <title>Genome sequencing of lignin-degrading bacterial isolates.</title>
        <authorList>
            <person name="Gladden J."/>
        </authorList>
    </citation>
    <scope>NUCLEOTIDE SEQUENCE [LARGE SCALE GENOMIC DNA]</scope>
    <source>
        <strain evidence="1 2">J11</strain>
    </source>
</reference>
<evidence type="ECO:0000313" key="2">
    <source>
        <dbReference type="Proteomes" id="UP000318141"/>
    </source>
</evidence>
<proteinExistence type="predicted"/>
<name>A0A562BKH9_9BURK</name>